<reference evidence="8 9" key="1">
    <citation type="submission" date="2018-05" db="EMBL/GenBank/DDBJ databases">
        <title>Genomic Encyclopedia of Type Strains, Phase IV (KMG-IV): sequencing the most valuable type-strain genomes for metagenomic binning, comparative biology and taxonomic classification.</title>
        <authorList>
            <person name="Goeker M."/>
        </authorList>
    </citation>
    <scope>NUCLEOTIDE SEQUENCE [LARGE SCALE GENOMIC DNA]</scope>
    <source>
        <strain evidence="8 9">DSM 22440</strain>
    </source>
</reference>
<dbReference type="NCBIfam" id="TIGR00536">
    <property type="entry name" value="hemK_fam"/>
    <property type="match status" value="1"/>
</dbReference>
<evidence type="ECO:0000259" key="7">
    <source>
        <dbReference type="Pfam" id="PF17827"/>
    </source>
</evidence>
<dbReference type="InterPro" id="IPR002052">
    <property type="entry name" value="DNA_methylase_N6_adenine_CS"/>
</dbReference>
<dbReference type="AlphaFoldDB" id="A0A2V3WEN2"/>
<gene>
    <name evidence="5" type="primary">prmC</name>
    <name evidence="8" type="ORF">DES38_10373</name>
</gene>
<dbReference type="Proteomes" id="UP000247922">
    <property type="component" value="Unassembled WGS sequence"/>
</dbReference>
<comment type="caution">
    <text evidence="8">The sequence shown here is derived from an EMBL/GenBank/DDBJ whole genome shotgun (WGS) entry which is preliminary data.</text>
</comment>
<feature type="binding site" evidence="5">
    <location>
        <position position="175"/>
    </location>
    <ligand>
        <name>S-adenosyl-L-methionine</name>
        <dbReference type="ChEBI" id="CHEBI:59789"/>
    </ligand>
</feature>
<dbReference type="PROSITE" id="PS00092">
    <property type="entry name" value="N6_MTASE"/>
    <property type="match status" value="1"/>
</dbReference>
<name>A0A2V3WEN2_9BACI</name>
<comment type="similarity">
    <text evidence="5">Belongs to the protein N5-glutamine methyltransferase family. PrmC subfamily.</text>
</comment>
<evidence type="ECO:0000313" key="9">
    <source>
        <dbReference type="Proteomes" id="UP000247922"/>
    </source>
</evidence>
<dbReference type="GO" id="GO:0102559">
    <property type="term" value="F:peptide chain release factor N(5)-glutamine methyltransferase activity"/>
    <property type="evidence" value="ECO:0007669"/>
    <property type="project" value="UniProtKB-EC"/>
</dbReference>
<dbReference type="GO" id="GO:0032259">
    <property type="term" value="P:methylation"/>
    <property type="evidence" value="ECO:0007669"/>
    <property type="project" value="UniProtKB-KW"/>
</dbReference>
<comment type="catalytic activity">
    <reaction evidence="4 5">
        <text>L-glutaminyl-[peptide chain release factor] + S-adenosyl-L-methionine = N(5)-methyl-L-glutaminyl-[peptide chain release factor] + S-adenosyl-L-homocysteine + H(+)</text>
        <dbReference type="Rhea" id="RHEA:42896"/>
        <dbReference type="Rhea" id="RHEA-COMP:10271"/>
        <dbReference type="Rhea" id="RHEA-COMP:10272"/>
        <dbReference type="ChEBI" id="CHEBI:15378"/>
        <dbReference type="ChEBI" id="CHEBI:30011"/>
        <dbReference type="ChEBI" id="CHEBI:57856"/>
        <dbReference type="ChEBI" id="CHEBI:59789"/>
        <dbReference type="ChEBI" id="CHEBI:61891"/>
        <dbReference type="EC" id="2.1.1.297"/>
    </reaction>
</comment>
<protein>
    <recommendedName>
        <fullName evidence="5">Release factor glutamine methyltransferase</fullName>
        <shortName evidence="5">RF MTase</shortName>
        <ecNumber evidence="5">2.1.1.297</ecNumber>
    </recommendedName>
    <alternativeName>
        <fullName evidence="5">N5-glutamine methyltransferase PrmC</fullName>
    </alternativeName>
    <alternativeName>
        <fullName evidence="5">Protein-(glutamine-N5) MTase PrmC</fullName>
    </alternativeName>
    <alternativeName>
        <fullName evidence="5">Protein-glutamine N-methyltransferase PrmC</fullName>
    </alternativeName>
</protein>
<dbReference type="GO" id="GO:0003676">
    <property type="term" value="F:nucleic acid binding"/>
    <property type="evidence" value="ECO:0007669"/>
    <property type="project" value="InterPro"/>
</dbReference>
<dbReference type="Gene3D" id="3.40.50.150">
    <property type="entry name" value="Vaccinia Virus protein VP39"/>
    <property type="match status" value="1"/>
</dbReference>
<keyword evidence="9" id="KW-1185">Reference proteome</keyword>
<dbReference type="InterPro" id="IPR050320">
    <property type="entry name" value="N5-glutamine_MTase"/>
</dbReference>
<dbReference type="Pfam" id="PF05175">
    <property type="entry name" value="MTS"/>
    <property type="match status" value="1"/>
</dbReference>
<evidence type="ECO:0000313" key="8">
    <source>
        <dbReference type="EMBL" id="PXW92058.1"/>
    </source>
</evidence>
<dbReference type="InterPro" id="IPR019874">
    <property type="entry name" value="RF_methyltr_PrmC"/>
</dbReference>
<evidence type="ECO:0000256" key="2">
    <source>
        <dbReference type="ARBA" id="ARBA00022679"/>
    </source>
</evidence>
<dbReference type="Gene3D" id="1.10.8.10">
    <property type="entry name" value="DNA helicase RuvA subunit, C-terminal domain"/>
    <property type="match status" value="1"/>
</dbReference>
<keyword evidence="3 5" id="KW-0949">S-adenosyl-L-methionine</keyword>
<feature type="domain" description="Release factor glutamine methyltransferase N-terminal" evidence="7">
    <location>
        <begin position="10"/>
        <end position="79"/>
    </location>
</feature>
<dbReference type="PANTHER" id="PTHR18895:SF74">
    <property type="entry name" value="MTRF1L RELEASE FACTOR GLUTAMINE METHYLTRANSFERASE"/>
    <property type="match status" value="1"/>
</dbReference>
<proteinExistence type="inferred from homology"/>
<dbReference type="InterPro" id="IPR007848">
    <property type="entry name" value="Small_mtfrase_dom"/>
</dbReference>
<evidence type="ECO:0000256" key="1">
    <source>
        <dbReference type="ARBA" id="ARBA00022603"/>
    </source>
</evidence>
<dbReference type="NCBIfam" id="TIGR03534">
    <property type="entry name" value="RF_mod_PrmC"/>
    <property type="match status" value="1"/>
</dbReference>
<feature type="binding site" evidence="5">
    <location>
        <begin position="125"/>
        <end position="129"/>
    </location>
    <ligand>
        <name>S-adenosyl-L-methionine</name>
        <dbReference type="ChEBI" id="CHEBI:59789"/>
    </ligand>
</feature>
<accession>A0A2V3WEN2</accession>
<dbReference type="HAMAP" id="MF_02126">
    <property type="entry name" value="RF_methyltr_PrmC"/>
    <property type="match status" value="1"/>
</dbReference>
<evidence type="ECO:0000256" key="4">
    <source>
        <dbReference type="ARBA" id="ARBA00048391"/>
    </source>
</evidence>
<dbReference type="EC" id="2.1.1.297" evidence="5"/>
<dbReference type="PANTHER" id="PTHR18895">
    <property type="entry name" value="HEMK METHYLTRANSFERASE"/>
    <property type="match status" value="1"/>
</dbReference>
<organism evidence="8 9">
    <name type="scientific">Streptohalobacillus salinus</name>
    <dbReference type="NCBI Taxonomy" id="621096"/>
    <lineage>
        <taxon>Bacteria</taxon>
        <taxon>Bacillati</taxon>
        <taxon>Bacillota</taxon>
        <taxon>Bacilli</taxon>
        <taxon>Bacillales</taxon>
        <taxon>Bacillaceae</taxon>
        <taxon>Streptohalobacillus</taxon>
    </lineage>
</organism>
<evidence type="ECO:0000256" key="5">
    <source>
        <dbReference type="HAMAP-Rule" id="MF_02126"/>
    </source>
</evidence>
<dbReference type="CDD" id="cd02440">
    <property type="entry name" value="AdoMet_MTases"/>
    <property type="match status" value="1"/>
</dbReference>
<dbReference type="EMBL" id="QJJR01000003">
    <property type="protein sequence ID" value="PXW92058.1"/>
    <property type="molecule type" value="Genomic_DNA"/>
</dbReference>
<dbReference type="InterPro" id="IPR004556">
    <property type="entry name" value="HemK-like"/>
</dbReference>
<dbReference type="Pfam" id="PF17827">
    <property type="entry name" value="PrmC_N"/>
    <property type="match status" value="1"/>
</dbReference>
<sequence>MIKMTVTVQEALKRASLFLTKHQREEKIAEILLRHHLQFSKLDLLMHLKDVITDEQFALVMKDVERHAHTGVPVQHLTGVETFFGRIFSVSDQVLIPRQETEELVQMVLEMVSKDPVGLRVVDVGTGSGVIAITLKKECPALQVEAADISTDALKIAKLNSQRLEADIRFVESDFLSAWLPEPHQVDVVVSNPPYIAYHEKAMLSDTVRDFDPELALFTEEEGTYSYRKIISEAKTVLKTKGLLAFEIGFSQGDKVAALIREVFPEAEITVRQDMFGRDRFVFARLGVTKR</sequence>
<feature type="binding site" evidence="5">
    <location>
        <begin position="192"/>
        <end position="195"/>
    </location>
    <ligand>
        <name>substrate</name>
    </ligand>
</feature>
<feature type="binding site" evidence="5">
    <location>
        <position position="192"/>
    </location>
    <ligand>
        <name>S-adenosyl-L-methionine</name>
        <dbReference type="ChEBI" id="CHEBI:59789"/>
    </ligand>
</feature>
<dbReference type="InterPro" id="IPR040758">
    <property type="entry name" value="PrmC_N"/>
</dbReference>
<feature type="domain" description="Methyltransferase small" evidence="6">
    <location>
        <begin position="107"/>
        <end position="200"/>
    </location>
</feature>
<evidence type="ECO:0000259" key="6">
    <source>
        <dbReference type="Pfam" id="PF05175"/>
    </source>
</evidence>
<dbReference type="InterPro" id="IPR029063">
    <property type="entry name" value="SAM-dependent_MTases_sf"/>
</dbReference>
<dbReference type="SUPFAM" id="SSF53335">
    <property type="entry name" value="S-adenosyl-L-methionine-dependent methyltransferases"/>
    <property type="match status" value="1"/>
</dbReference>
<keyword evidence="2 5" id="KW-0808">Transferase</keyword>
<feature type="binding site" evidence="5">
    <location>
        <position position="148"/>
    </location>
    <ligand>
        <name>S-adenosyl-L-methionine</name>
        <dbReference type="ChEBI" id="CHEBI:59789"/>
    </ligand>
</feature>
<comment type="function">
    <text evidence="5">Methylates the class 1 translation termination release factors RF1/PrfA and RF2/PrfB on the glutamine residue of the universally conserved GGQ motif.</text>
</comment>
<keyword evidence="1 5" id="KW-0489">Methyltransferase</keyword>
<evidence type="ECO:0000256" key="3">
    <source>
        <dbReference type="ARBA" id="ARBA00022691"/>
    </source>
</evidence>